<name>A0A841ZXV1_9LIST</name>
<dbReference type="AlphaFoldDB" id="A0A841ZXV1"/>
<accession>A0A841ZXV1</accession>
<proteinExistence type="predicted"/>
<dbReference type="EMBL" id="JAARRU010000002">
    <property type="protein sequence ID" value="MBC1565100.1"/>
    <property type="molecule type" value="Genomic_DNA"/>
</dbReference>
<organism evidence="2 3">
    <name type="scientific">Listeria booriae</name>
    <dbReference type="NCBI Taxonomy" id="1552123"/>
    <lineage>
        <taxon>Bacteria</taxon>
        <taxon>Bacillati</taxon>
        <taxon>Bacillota</taxon>
        <taxon>Bacilli</taxon>
        <taxon>Bacillales</taxon>
        <taxon>Listeriaceae</taxon>
        <taxon>Listeria</taxon>
    </lineage>
</organism>
<dbReference type="Proteomes" id="UP000586951">
    <property type="component" value="Unassembled WGS sequence"/>
</dbReference>
<feature type="domain" description="Mga helix-turn-helix" evidence="1">
    <location>
        <begin position="76"/>
        <end position="155"/>
    </location>
</feature>
<evidence type="ECO:0000313" key="3">
    <source>
        <dbReference type="Proteomes" id="UP000586951"/>
    </source>
</evidence>
<sequence length="479" mass="56033">MELILEKNYLRQLKVASLLLHQKTPLAVSDLSNEQQCSISTCLKDIEELSKKVPNAWDIMVEDGIIQLDSHEYENRSLIYETYFKEAISYQLVQNTLQKKWDSLQMCCDDIYVSRAHLYRKIKLLNTRLPDGVTYNSNTMSLEGDEQTIRILLYCCLIKTDEVRSWGISQDSANKASAILDVIRNHSKINFPHKIIRQLIVWTEICNRRKYQYPISDEPPFPYDLENLLDMTYLKNNLMDKLDTNMFEFNFFLQGLFTVAAAFQTDTHLMLENISEYGKKMAIQSQKLVDSLLVHSNQQQKEDLIFFCINSMSFFRAMKTMYKFGPYQLREPQNRMEEMDCNRIYKAVESNTNFVTKDDTLFFSKFLFTCLDGSIRQCLYNPVHVIFSSGLGLDYERTIQKQIQYKFEGLVIIDDEQINRKNTDLFITDMGSRLEKRRIGEIAGEILFLDSVPSERNWSTIEENILILLQKDSCCSISI</sequence>
<dbReference type="Pfam" id="PF05043">
    <property type="entry name" value="Mga"/>
    <property type="match status" value="1"/>
</dbReference>
<evidence type="ECO:0000313" key="2">
    <source>
        <dbReference type="EMBL" id="MBC1565100.1"/>
    </source>
</evidence>
<dbReference type="InterPro" id="IPR007737">
    <property type="entry name" value="Mga_HTH"/>
</dbReference>
<gene>
    <name evidence="2" type="ORF">HB907_06765</name>
</gene>
<reference evidence="2 3" key="1">
    <citation type="submission" date="2020-03" db="EMBL/GenBank/DDBJ databases">
        <title>Soil Listeria distribution.</title>
        <authorList>
            <person name="Liao J."/>
            <person name="Wiedmann M."/>
        </authorList>
    </citation>
    <scope>NUCLEOTIDE SEQUENCE [LARGE SCALE GENOMIC DNA]</scope>
    <source>
        <strain evidence="2 3">FSL L7-1427</strain>
    </source>
</reference>
<protein>
    <recommendedName>
        <fullName evidence="1">Mga helix-turn-helix domain-containing protein</fullName>
    </recommendedName>
</protein>
<comment type="caution">
    <text evidence="2">The sequence shown here is derived from an EMBL/GenBank/DDBJ whole genome shotgun (WGS) entry which is preliminary data.</text>
</comment>
<evidence type="ECO:0000259" key="1">
    <source>
        <dbReference type="Pfam" id="PF05043"/>
    </source>
</evidence>
<dbReference type="RefSeq" id="WP_185417205.1">
    <property type="nucleotide sequence ID" value="NZ_JAARRU010000002.1"/>
</dbReference>